<organism evidence="1 2">
    <name type="scientific">Roseateles subflavus</name>
    <dbReference type="NCBI Taxonomy" id="3053353"/>
    <lineage>
        <taxon>Bacteria</taxon>
        <taxon>Pseudomonadati</taxon>
        <taxon>Pseudomonadota</taxon>
        <taxon>Betaproteobacteria</taxon>
        <taxon>Burkholderiales</taxon>
        <taxon>Sphaerotilaceae</taxon>
        <taxon>Roseateles</taxon>
    </lineage>
</organism>
<evidence type="ECO:0000313" key="2">
    <source>
        <dbReference type="Proteomes" id="UP001238603"/>
    </source>
</evidence>
<comment type="caution">
    <text evidence="1">The sequence shown here is derived from an EMBL/GenBank/DDBJ whole genome shotgun (WGS) entry which is preliminary data.</text>
</comment>
<name>A0ABT7LIL6_9BURK</name>
<keyword evidence="2" id="KW-1185">Reference proteome</keyword>
<dbReference type="Proteomes" id="UP001238603">
    <property type="component" value="Unassembled WGS sequence"/>
</dbReference>
<reference evidence="1 2" key="1">
    <citation type="submission" date="2023-06" db="EMBL/GenBank/DDBJ databases">
        <title>Pelomonas sp. APW6 16S ribosomal RNA gene genome sequencing and assembly.</title>
        <authorList>
            <person name="Woo H."/>
        </authorList>
    </citation>
    <scope>NUCLEOTIDE SEQUENCE [LARGE SCALE GENOMIC DNA]</scope>
    <source>
        <strain evidence="1 2">APW6</strain>
    </source>
</reference>
<dbReference type="RefSeq" id="WP_285982770.1">
    <property type="nucleotide sequence ID" value="NZ_JASVDS010000003.1"/>
</dbReference>
<evidence type="ECO:0008006" key="3">
    <source>
        <dbReference type="Google" id="ProtNLM"/>
    </source>
</evidence>
<proteinExistence type="predicted"/>
<sequence length="230" mass="25038">MSPRPARPPLYAVVGALLLHGGLVVGSLAAGTGAPPSAARRPPAVLIVPQRLPPDSPRALTAVETDAPAPDVQPDRPPLSPAVRVLAPPEEEISPEQQALEAQLARDAAATNASLEAVSRMWAEYLPASELTVRPQIRELFQLPWPEGSELLVGQVFRGRFKIYVDELGQVRRVVPERGTLLEGMEQVVTQTFLRAHYAAGWLGDRQVKAWVEIEVEYDARGMLTTRVLN</sequence>
<evidence type="ECO:0000313" key="1">
    <source>
        <dbReference type="EMBL" id="MDL5032684.1"/>
    </source>
</evidence>
<accession>A0ABT7LIL6</accession>
<protein>
    <recommendedName>
        <fullName evidence="3">TonB C-terminal domain-containing protein</fullName>
    </recommendedName>
</protein>
<dbReference type="EMBL" id="JASVDS010000003">
    <property type="protein sequence ID" value="MDL5032684.1"/>
    <property type="molecule type" value="Genomic_DNA"/>
</dbReference>
<gene>
    <name evidence="1" type="ORF">QRD43_12285</name>
</gene>